<protein>
    <submittedName>
        <fullName evidence="2">Uncharacterized protein</fullName>
    </submittedName>
</protein>
<keyword evidence="3" id="KW-1185">Reference proteome</keyword>
<evidence type="ECO:0000256" key="1">
    <source>
        <dbReference type="SAM" id="MobiDB-lite"/>
    </source>
</evidence>
<sequence>MSTPATPAASPAPASAPAPAPAATPAQAGPAGPSAPGPGAGAPPPGRPGGAPAASGGAAAGRAAGSSAPRHQVGAGGGAARATARSGLGSARSIALREARVRVVRGDAVQGDKIVVVAGGHRGVTLRALSDATVQAARFAFQDPPRWSEIRSAAWRQRSVVLRGPAGSGRSAAAVRLLQAAGTASWYAVDSVAELAGLTTLDDLAPGAGLVVGSPRDAADLRGPQLENLEGLLERADARLVLTVGPEVRLDRTLAEYVQQLARPDDLGAVMAAHLAHRTDEDTAAALLADSRVAGLADTLLGGSAACRDAARLAAILADGILDTASVRALFAQGDGDDADTWFESLGDPVLRTHAIALAFLNGLPREDVALAADALLRRFESGGRLIGLPAAADRTVPRARDPFALPLDDHLDRLRARTVPSLVRGDSGWLPCTVAEYRDDAMPRRVIRHVWSQYRVQAQLLEWVGELVDSPSLQVRGFAGTALGLLATESFDLLAGRVFPEWICHAESGDRRREAVGYALRMCVDDPALHDGVRALVEGWFQDGDWQAQAAAARAYGLCLGGGDLASAVESLVLLARVDHLGVAVAIGDSLADLMVADVERNAAVVLDALTGMFGKRRSRATGHLCFLILVDALAAGAQPAAPGDQGARPTLLHLSVHDPALRETLAWLWSEVIGGGLFDEETSQVLGRWAAQAEHDAGLMDDLLRMLRHLAERHTRVRQLLLRYADGWEGDHMPRPLRRAAGLLRAELNPRRAAPVPSDPRGEPR</sequence>
<feature type="compositionally biased region" description="Pro residues" evidence="1">
    <location>
        <begin position="33"/>
        <end position="47"/>
    </location>
</feature>
<dbReference type="Proteomes" id="UP000595703">
    <property type="component" value="Chromosome"/>
</dbReference>
<dbReference type="AlphaFoldDB" id="A0A7U3VLE6"/>
<name>A0A7U3VLE6_9ACTN</name>
<feature type="compositionally biased region" description="Low complexity" evidence="1">
    <location>
        <begin position="50"/>
        <end position="70"/>
    </location>
</feature>
<reference evidence="2 3" key="2">
    <citation type="journal article" date="2011" name="J. Antibiot.">
        <title>Furaquinocins I and J: novel polyketide isoprenoid hybrid compounds from Streptomyces reveromyceticus SN-593.</title>
        <authorList>
            <person name="Panthee S."/>
            <person name="Takahashi S."/>
            <person name="Takagi H."/>
            <person name="Nogawa T."/>
            <person name="Oowada E."/>
            <person name="Uramoto M."/>
            <person name="Osada H."/>
        </authorList>
    </citation>
    <scope>NUCLEOTIDE SEQUENCE [LARGE SCALE GENOMIC DNA]</scope>
    <source>
        <strain evidence="2 3">SN-593</strain>
    </source>
</reference>
<organism evidence="2 3">
    <name type="scientific">Actinacidiphila reveromycinica</name>
    <dbReference type="NCBI Taxonomy" id="659352"/>
    <lineage>
        <taxon>Bacteria</taxon>
        <taxon>Bacillati</taxon>
        <taxon>Actinomycetota</taxon>
        <taxon>Actinomycetes</taxon>
        <taxon>Kitasatosporales</taxon>
        <taxon>Streptomycetaceae</taxon>
        <taxon>Actinacidiphila</taxon>
    </lineage>
</organism>
<reference evidence="2 3" key="3">
    <citation type="journal article" date="2011" name="Nat. Chem. Biol.">
        <title>Reveromycin A biosynthesis uses RevG and RevJ for stereospecific spiroacetal formation.</title>
        <authorList>
            <person name="Takahashi S."/>
            <person name="Toyoda A."/>
            <person name="Sekiyama Y."/>
            <person name="Takagi H."/>
            <person name="Nogawa T."/>
            <person name="Uramoto M."/>
            <person name="Suzuki R."/>
            <person name="Koshino H."/>
            <person name="Kumano T."/>
            <person name="Panthee S."/>
            <person name="Dairi T."/>
            <person name="Ishikawa J."/>
            <person name="Ikeda H."/>
            <person name="Sakaki Y."/>
            <person name="Osada H."/>
        </authorList>
    </citation>
    <scope>NUCLEOTIDE SEQUENCE [LARGE SCALE GENOMIC DNA]</scope>
    <source>
        <strain evidence="2 3">SN-593</strain>
    </source>
</reference>
<proteinExistence type="predicted"/>
<dbReference type="EMBL" id="AP018365">
    <property type="protein sequence ID" value="BBA95454.1"/>
    <property type="molecule type" value="Genomic_DNA"/>
</dbReference>
<evidence type="ECO:0000313" key="3">
    <source>
        <dbReference type="Proteomes" id="UP000595703"/>
    </source>
</evidence>
<feature type="compositionally biased region" description="Low complexity" evidence="1">
    <location>
        <begin position="1"/>
        <end position="13"/>
    </location>
</feature>
<evidence type="ECO:0000313" key="2">
    <source>
        <dbReference type="EMBL" id="BBA95454.1"/>
    </source>
</evidence>
<dbReference type="InterPro" id="IPR016024">
    <property type="entry name" value="ARM-type_fold"/>
</dbReference>
<accession>A0A7U3VLE6</accession>
<dbReference type="KEGG" id="arev:RVR_316"/>
<gene>
    <name evidence="2" type="ORF">RVR_316</name>
</gene>
<feature type="compositionally biased region" description="Low complexity" evidence="1">
    <location>
        <begin position="23"/>
        <end position="32"/>
    </location>
</feature>
<feature type="region of interest" description="Disordered" evidence="1">
    <location>
        <begin position="1"/>
        <end position="91"/>
    </location>
</feature>
<dbReference type="RefSeq" id="WP_202231985.1">
    <property type="nucleotide sequence ID" value="NZ_AP018365.1"/>
</dbReference>
<feature type="compositionally biased region" description="Low complexity" evidence="1">
    <location>
        <begin position="80"/>
        <end position="91"/>
    </location>
</feature>
<reference evidence="2 3" key="1">
    <citation type="journal article" date="2010" name="J. Bacteriol.">
        <title>Biochemical characterization of a novel indole prenyltransferase from Streptomyces sp. SN-593.</title>
        <authorList>
            <person name="Takahashi S."/>
            <person name="Takagi H."/>
            <person name="Toyoda A."/>
            <person name="Uramoto M."/>
            <person name="Nogawa T."/>
            <person name="Ueki M."/>
            <person name="Sakaki Y."/>
            <person name="Osada H."/>
        </authorList>
    </citation>
    <scope>NUCLEOTIDE SEQUENCE [LARGE SCALE GENOMIC DNA]</scope>
    <source>
        <strain evidence="2 3">SN-593</strain>
    </source>
</reference>
<reference evidence="2 3" key="4">
    <citation type="journal article" date="2020" name="Sci. Rep.">
        <title>beta-carboline chemical signals induce reveromycin production through a LuxR family regulator in Streptomyces sp. SN-593.</title>
        <authorList>
            <person name="Panthee S."/>
            <person name="Kito N."/>
            <person name="Hayashi T."/>
            <person name="Shimizu T."/>
            <person name="Ishikawa J."/>
            <person name="Hamamoto H."/>
            <person name="Osada H."/>
            <person name="Takahashi S."/>
        </authorList>
    </citation>
    <scope>NUCLEOTIDE SEQUENCE [LARGE SCALE GENOMIC DNA]</scope>
    <source>
        <strain evidence="2 3">SN-593</strain>
    </source>
</reference>
<dbReference type="SUPFAM" id="SSF48371">
    <property type="entry name" value="ARM repeat"/>
    <property type="match status" value="1"/>
</dbReference>